<keyword evidence="1" id="KW-0677">Repeat</keyword>
<evidence type="ECO:0000256" key="3">
    <source>
        <dbReference type="SAM" id="MobiDB-lite"/>
    </source>
</evidence>
<protein>
    <recommendedName>
        <fullName evidence="4">K Homology domain-containing protein</fullName>
    </recommendedName>
</protein>
<evidence type="ECO:0000313" key="5">
    <source>
        <dbReference type="EMBL" id="KAK3800820.1"/>
    </source>
</evidence>
<feature type="compositionally biased region" description="Pro residues" evidence="3">
    <location>
        <begin position="135"/>
        <end position="152"/>
    </location>
</feature>
<dbReference type="PANTHER" id="PTHR10288">
    <property type="entry name" value="KH DOMAIN CONTAINING RNA BINDING PROTEIN"/>
    <property type="match status" value="1"/>
</dbReference>
<gene>
    <name evidence="5" type="ORF">RRG08_012851</name>
</gene>
<dbReference type="GO" id="GO:0003723">
    <property type="term" value="F:RNA binding"/>
    <property type="evidence" value="ECO:0007669"/>
    <property type="project" value="UniProtKB-UniRule"/>
</dbReference>
<evidence type="ECO:0000256" key="1">
    <source>
        <dbReference type="ARBA" id="ARBA00022737"/>
    </source>
</evidence>
<dbReference type="Pfam" id="PF00013">
    <property type="entry name" value="KH_1"/>
    <property type="match status" value="1"/>
</dbReference>
<dbReference type="PROSITE" id="PS50084">
    <property type="entry name" value="KH_TYPE_1"/>
    <property type="match status" value="1"/>
</dbReference>
<dbReference type="Proteomes" id="UP001283361">
    <property type="component" value="Unassembled WGS sequence"/>
</dbReference>
<name>A0AAE1EBR4_9GAST</name>
<dbReference type="InterPro" id="IPR004087">
    <property type="entry name" value="KH_dom"/>
</dbReference>
<keyword evidence="6" id="KW-1185">Reference proteome</keyword>
<proteinExistence type="predicted"/>
<accession>A0AAE1EBR4</accession>
<dbReference type="InterPro" id="IPR004088">
    <property type="entry name" value="KH_dom_type_1"/>
</dbReference>
<sequence>MILSPPKGANLPYRPKPLLSPLYIPGSQGFTVPASVASLPGQEQLSKGFPAQPVPLAHAIPMLPSAQNIVPGSLVPINGLGPAALTPMGPPIGPALGPPLWPAPLPPPPPHHQQQPQPPHCLSLGPSLQYTPRAGAPPGPPHQQALPAPPGPQAQEMNIPNDLIGCIIGRGGQKINEIRQVSGATIKISNAEDGSSDRKVTITGPPECIGLAQYLISTSMELHKTLTLDPASLTPVSCVGGALPPMPPHPMAMTVVKPLPPHHPGVMNFGGINGLSGLNGVAAAGVNMGAAINGINGLAGMPGLPPFLADPGALTPSPPGVAPPSAATSMAIAVPSSSPLSPGGAKQLQTKMRVGLTATTAFKAAERPKFAPY</sequence>
<evidence type="ECO:0000313" key="6">
    <source>
        <dbReference type="Proteomes" id="UP001283361"/>
    </source>
</evidence>
<dbReference type="SUPFAM" id="SSF54791">
    <property type="entry name" value="Eukaryotic type KH-domain (KH-domain type I)"/>
    <property type="match status" value="1"/>
</dbReference>
<evidence type="ECO:0000256" key="2">
    <source>
        <dbReference type="PROSITE-ProRule" id="PRU00117"/>
    </source>
</evidence>
<organism evidence="5 6">
    <name type="scientific">Elysia crispata</name>
    <name type="common">lettuce slug</name>
    <dbReference type="NCBI Taxonomy" id="231223"/>
    <lineage>
        <taxon>Eukaryota</taxon>
        <taxon>Metazoa</taxon>
        <taxon>Spiralia</taxon>
        <taxon>Lophotrochozoa</taxon>
        <taxon>Mollusca</taxon>
        <taxon>Gastropoda</taxon>
        <taxon>Heterobranchia</taxon>
        <taxon>Euthyneura</taxon>
        <taxon>Panpulmonata</taxon>
        <taxon>Sacoglossa</taxon>
        <taxon>Placobranchoidea</taxon>
        <taxon>Plakobranchidae</taxon>
        <taxon>Elysia</taxon>
    </lineage>
</organism>
<dbReference type="CDD" id="cd22439">
    <property type="entry name" value="KH-I_PCBP_rpt3"/>
    <property type="match status" value="1"/>
</dbReference>
<dbReference type="AlphaFoldDB" id="A0AAE1EBR4"/>
<comment type="caution">
    <text evidence="5">The sequence shown here is derived from an EMBL/GenBank/DDBJ whole genome shotgun (WGS) entry which is preliminary data.</text>
</comment>
<feature type="compositionally biased region" description="Pro residues" evidence="3">
    <location>
        <begin position="95"/>
        <end position="119"/>
    </location>
</feature>
<evidence type="ECO:0000259" key="4">
    <source>
        <dbReference type="SMART" id="SM00322"/>
    </source>
</evidence>
<feature type="domain" description="K Homology" evidence="4">
    <location>
        <begin position="151"/>
        <end position="221"/>
    </location>
</feature>
<dbReference type="EMBL" id="JAWDGP010000415">
    <property type="protein sequence ID" value="KAK3800820.1"/>
    <property type="molecule type" value="Genomic_DNA"/>
</dbReference>
<dbReference type="SMART" id="SM00322">
    <property type="entry name" value="KH"/>
    <property type="match status" value="1"/>
</dbReference>
<dbReference type="InterPro" id="IPR036612">
    <property type="entry name" value="KH_dom_type_1_sf"/>
</dbReference>
<reference evidence="5" key="1">
    <citation type="journal article" date="2023" name="G3 (Bethesda)">
        <title>A reference genome for the long-term kleptoplast-retaining sea slug Elysia crispata morphotype clarki.</title>
        <authorList>
            <person name="Eastman K.E."/>
            <person name="Pendleton A.L."/>
            <person name="Shaikh M.A."/>
            <person name="Suttiyut T."/>
            <person name="Ogas R."/>
            <person name="Tomko P."/>
            <person name="Gavelis G."/>
            <person name="Widhalm J.R."/>
            <person name="Wisecaver J.H."/>
        </authorList>
    </citation>
    <scope>NUCLEOTIDE SEQUENCE</scope>
    <source>
        <strain evidence="5">ECLA1</strain>
    </source>
</reference>
<feature type="region of interest" description="Disordered" evidence="3">
    <location>
        <begin position="95"/>
        <end position="156"/>
    </location>
</feature>
<keyword evidence="2" id="KW-0694">RNA-binding</keyword>
<dbReference type="Gene3D" id="3.30.1370.10">
    <property type="entry name" value="K Homology domain, type 1"/>
    <property type="match status" value="1"/>
</dbReference>